<name>A0A0M9CES6_9FLAO</name>
<organism evidence="1 2">
    <name type="scientific">Polaribacter dokdonensis DSW-5</name>
    <dbReference type="NCBI Taxonomy" id="1300348"/>
    <lineage>
        <taxon>Bacteria</taxon>
        <taxon>Pseudomonadati</taxon>
        <taxon>Bacteroidota</taxon>
        <taxon>Flavobacteriia</taxon>
        <taxon>Flavobacteriales</taxon>
        <taxon>Flavobacteriaceae</taxon>
    </lineage>
</organism>
<proteinExistence type="predicted"/>
<dbReference type="Proteomes" id="UP000037716">
    <property type="component" value="Unassembled WGS sequence"/>
</dbReference>
<evidence type="ECO:0008006" key="3">
    <source>
        <dbReference type="Google" id="ProtNLM"/>
    </source>
</evidence>
<accession>A0A0M9CES6</accession>
<reference evidence="1 2" key="1">
    <citation type="submission" date="2015-07" db="EMBL/GenBank/DDBJ databases">
        <title>Genome of Polaribacter dokdonenesis DSW-5, isolated from seawater off Dokdo in Korea.</title>
        <authorList>
            <person name="Yoon K."/>
            <person name="Song J.Y."/>
            <person name="Kim J.F."/>
        </authorList>
    </citation>
    <scope>NUCLEOTIDE SEQUENCE [LARGE SCALE GENOMIC DNA]</scope>
    <source>
        <strain evidence="1 2">DSW-5</strain>
    </source>
</reference>
<dbReference type="AlphaFoldDB" id="A0A0M9CES6"/>
<dbReference type="STRING" id="1300348.I602_622"/>
<comment type="caution">
    <text evidence="1">The sequence shown here is derived from an EMBL/GenBank/DDBJ whole genome shotgun (WGS) entry which is preliminary data.</text>
</comment>
<dbReference type="EMBL" id="LGBR01000001">
    <property type="protein sequence ID" value="KOY51062.1"/>
    <property type="molecule type" value="Genomic_DNA"/>
</dbReference>
<evidence type="ECO:0000313" key="2">
    <source>
        <dbReference type="Proteomes" id="UP000037716"/>
    </source>
</evidence>
<dbReference type="PATRIC" id="fig|1300348.6.peg.621"/>
<evidence type="ECO:0000313" key="1">
    <source>
        <dbReference type="EMBL" id="KOY51062.1"/>
    </source>
</evidence>
<sequence length="160" mass="18052">MMMKTSKRLEQALVKLYNAYHNNNLNPEDCAACAVGNILDNHDSWKHLSNDHGSLELSYVGRVHQNLGRKFNGYTPIEILSIEKVFLEACGFKTPLCHYNIKPENPTANDVLFNGLSAVVNLLCELDSIENVMDLSKLFEQENGAPVYHLETFLREKALA</sequence>
<gene>
    <name evidence="1" type="ORF">I602_622</name>
</gene>
<protein>
    <recommendedName>
        <fullName evidence="3">Na(+)-translocating NADH-quinone reductase subunit F</fullName>
    </recommendedName>
</protein>